<dbReference type="EMBL" id="BSPC01000005">
    <property type="protein sequence ID" value="GLS17409.1"/>
    <property type="molecule type" value="Genomic_DNA"/>
</dbReference>
<feature type="domain" description="HTH luxR-type" evidence="4">
    <location>
        <begin position="146"/>
        <end position="211"/>
    </location>
</feature>
<dbReference type="InterPro" id="IPR016032">
    <property type="entry name" value="Sig_transdc_resp-reg_C-effctor"/>
</dbReference>
<organism evidence="5 6">
    <name type="scientific">Labrys miyagiensis</name>
    <dbReference type="NCBI Taxonomy" id="346912"/>
    <lineage>
        <taxon>Bacteria</taxon>
        <taxon>Pseudomonadati</taxon>
        <taxon>Pseudomonadota</taxon>
        <taxon>Alphaproteobacteria</taxon>
        <taxon>Hyphomicrobiales</taxon>
        <taxon>Xanthobacteraceae</taxon>
        <taxon>Labrys</taxon>
    </lineage>
</organism>
<evidence type="ECO:0000313" key="6">
    <source>
        <dbReference type="Proteomes" id="UP001156882"/>
    </source>
</evidence>
<dbReference type="Gene3D" id="3.40.50.2300">
    <property type="match status" value="1"/>
</dbReference>
<dbReference type="PANTHER" id="PTHR44688:SF16">
    <property type="entry name" value="DNA-BINDING TRANSCRIPTIONAL ACTIVATOR DEVR_DOSR"/>
    <property type="match status" value="1"/>
</dbReference>
<sequence>MSITILSENKIFRTCLARCLQTMTHDFEVSCHDGAQAWLSGGEEPADGIVLLCATGQKATETAIRHDLNEVLHNVGGARVIVISDEESPAHMMEALTMGARGFVTMDTDLDVTLGAIRLVSVGGTFIPASGLMSARAAQVAAAAAPAPKTGGFSQRQLEVLELARLGDPNKIIAFKLSMSEATVKVHLRNMMRKLKARNRTELIFKSNELLGIG</sequence>
<keyword evidence="3" id="KW-0804">Transcription</keyword>
<dbReference type="Proteomes" id="UP001156882">
    <property type="component" value="Unassembled WGS sequence"/>
</dbReference>
<dbReference type="PANTHER" id="PTHR44688">
    <property type="entry name" value="DNA-BINDING TRANSCRIPTIONAL ACTIVATOR DEVR_DOSR"/>
    <property type="match status" value="1"/>
</dbReference>
<dbReference type="PROSITE" id="PS50043">
    <property type="entry name" value="HTH_LUXR_2"/>
    <property type="match status" value="1"/>
</dbReference>
<dbReference type="SUPFAM" id="SSF52172">
    <property type="entry name" value="CheY-like"/>
    <property type="match status" value="1"/>
</dbReference>
<dbReference type="PRINTS" id="PR00038">
    <property type="entry name" value="HTHLUXR"/>
</dbReference>
<evidence type="ECO:0000256" key="3">
    <source>
        <dbReference type="ARBA" id="ARBA00023163"/>
    </source>
</evidence>
<evidence type="ECO:0000256" key="2">
    <source>
        <dbReference type="ARBA" id="ARBA00023125"/>
    </source>
</evidence>
<dbReference type="InterPro" id="IPR011006">
    <property type="entry name" value="CheY-like_superfamily"/>
</dbReference>
<gene>
    <name evidence="5" type="ORF">GCM10007874_04240</name>
</gene>
<dbReference type="Pfam" id="PF00196">
    <property type="entry name" value="GerE"/>
    <property type="match status" value="1"/>
</dbReference>
<dbReference type="CDD" id="cd06170">
    <property type="entry name" value="LuxR_C_like"/>
    <property type="match status" value="1"/>
</dbReference>
<keyword evidence="6" id="KW-1185">Reference proteome</keyword>
<dbReference type="SUPFAM" id="SSF46894">
    <property type="entry name" value="C-terminal effector domain of the bipartite response regulators"/>
    <property type="match status" value="1"/>
</dbReference>
<evidence type="ECO:0000313" key="5">
    <source>
        <dbReference type="EMBL" id="GLS17409.1"/>
    </source>
</evidence>
<dbReference type="InterPro" id="IPR000792">
    <property type="entry name" value="Tscrpt_reg_LuxR_C"/>
</dbReference>
<dbReference type="PROSITE" id="PS00622">
    <property type="entry name" value="HTH_LUXR_1"/>
    <property type="match status" value="1"/>
</dbReference>
<evidence type="ECO:0000259" key="4">
    <source>
        <dbReference type="PROSITE" id="PS50043"/>
    </source>
</evidence>
<accession>A0ABQ6CB35</accession>
<dbReference type="SMART" id="SM00421">
    <property type="entry name" value="HTH_LUXR"/>
    <property type="match status" value="1"/>
</dbReference>
<keyword evidence="1" id="KW-0805">Transcription regulation</keyword>
<keyword evidence="2 5" id="KW-0238">DNA-binding</keyword>
<evidence type="ECO:0000256" key="1">
    <source>
        <dbReference type="ARBA" id="ARBA00023015"/>
    </source>
</evidence>
<comment type="caution">
    <text evidence="5">The sequence shown here is derived from an EMBL/GenBank/DDBJ whole genome shotgun (WGS) entry which is preliminary data.</text>
</comment>
<name>A0ABQ6CB35_9HYPH</name>
<dbReference type="GO" id="GO:0003677">
    <property type="term" value="F:DNA binding"/>
    <property type="evidence" value="ECO:0007669"/>
    <property type="project" value="UniProtKB-KW"/>
</dbReference>
<protein>
    <submittedName>
        <fullName evidence="5">DNA-binding response regulator</fullName>
    </submittedName>
</protein>
<reference evidence="6" key="1">
    <citation type="journal article" date="2019" name="Int. J. Syst. Evol. Microbiol.">
        <title>The Global Catalogue of Microorganisms (GCM) 10K type strain sequencing project: providing services to taxonomists for standard genome sequencing and annotation.</title>
        <authorList>
            <consortium name="The Broad Institute Genomics Platform"/>
            <consortium name="The Broad Institute Genome Sequencing Center for Infectious Disease"/>
            <person name="Wu L."/>
            <person name="Ma J."/>
        </authorList>
    </citation>
    <scope>NUCLEOTIDE SEQUENCE [LARGE SCALE GENOMIC DNA]</scope>
    <source>
        <strain evidence="6">NBRC 101365</strain>
    </source>
</reference>
<proteinExistence type="predicted"/>